<accession>A0A383ALD3</accession>
<reference evidence="2" key="1">
    <citation type="submission" date="2018-05" db="EMBL/GenBank/DDBJ databases">
        <authorList>
            <person name="Lanie J.A."/>
            <person name="Ng W.-L."/>
            <person name="Kazmierczak K.M."/>
            <person name="Andrzejewski T.M."/>
            <person name="Davidsen T.M."/>
            <person name="Wayne K.J."/>
            <person name="Tettelin H."/>
            <person name="Glass J.I."/>
            <person name="Rusch D."/>
            <person name="Podicherti R."/>
            <person name="Tsui H.-C.T."/>
            <person name="Winkler M.E."/>
        </authorList>
    </citation>
    <scope>NUCLEOTIDE SEQUENCE</scope>
</reference>
<sequence length="85" mass="10457">MAEEEQRKEYKEGEFDEHTSYSFLFFLVSGLTLFVTLWAFWDDEYSRRGYKVYQDQFFKEQYAVAEANWKKINTEIEETENQIRQ</sequence>
<evidence type="ECO:0000256" key="1">
    <source>
        <dbReference type="SAM" id="Phobius"/>
    </source>
</evidence>
<feature type="non-terminal residue" evidence="2">
    <location>
        <position position="85"/>
    </location>
</feature>
<protein>
    <submittedName>
        <fullName evidence="2">Uncharacterized protein</fullName>
    </submittedName>
</protein>
<dbReference type="EMBL" id="UINC01193059">
    <property type="protein sequence ID" value="SVE08484.1"/>
    <property type="molecule type" value="Genomic_DNA"/>
</dbReference>
<evidence type="ECO:0000313" key="2">
    <source>
        <dbReference type="EMBL" id="SVE08484.1"/>
    </source>
</evidence>
<proteinExistence type="predicted"/>
<dbReference type="AlphaFoldDB" id="A0A383ALD3"/>
<keyword evidence="1" id="KW-0812">Transmembrane</keyword>
<gene>
    <name evidence="2" type="ORF">METZ01_LOCUS461338</name>
</gene>
<feature type="transmembrane region" description="Helical" evidence="1">
    <location>
        <begin position="20"/>
        <end position="41"/>
    </location>
</feature>
<keyword evidence="1" id="KW-1133">Transmembrane helix</keyword>
<name>A0A383ALD3_9ZZZZ</name>
<organism evidence="2">
    <name type="scientific">marine metagenome</name>
    <dbReference type="NCBI Taxonomy" id="408172"/>
    <lineage>
        <taxon>unclassified sequences</taxon>
        <taxon>metagenomes</taxon>
        <taxon>ecological metagenomes</taxon>
    </lineage>
</organism>
<keyword evidence="1" id="KW-0472">Membrane</keyword>